<gene>
    <name evidence="6" type="primary">Hsdl1-L 3</name>
    <name evidence="6" type="ORF">Hamer_G016215</name>
</gene>
<dbReference type="InterPro" id="IPR002347">
    <property type="entry name" value="SDR_fam"/>
</dbReference>
<evidence type="ECO:0000256" key="2">
    <source>
        <dbReference type="ARBA" id="ARBA00022857"/>
    </source>
</evidence>
<dbReference type="PANTHER" id="PTHR44889">
    <property type="entry name" value="INACTIVE HYDROXYSTEROID DEHYDROGENASE-LIKE PROTEIN 1"/>
    <property type="match status" value="1"/>
</dbReference>
<dbReference type="EMBL" id="JAHLQT010029607">
    <property type="protein sequence ID" value="KAG7161168.1"/>
    <property type="molecule type" value="Genomic_DNA"/>
</dbReference>
<reference evidence="6" key="1">
    <citation type="journal article" date="2021" name="Sci. Adv.">
        <title>The American lobster genome reveals insights on longevity, neural, and immune adaptations.</title>
        <authorList>
            <person name="Polinski J.M."/>
            <person name="Zimin A.V."/>
            <person name="Clark K.F."/>
            <person name="Kohn A.B."/>
            <person name="Sadowski N."/>
            <person name="Timp W."/>
            <person name="Ptitsyn A."/>
            <person name="Khanna P."/>
            <person name="Romanova D.Y."/>
            <person name="Williams P."/>
            <person name="Greenwood S.J."/>
            <person name="Moroz L.L."/>
            <person name="Walt D.R."/>
            <person name="Bodnar A.G."/>
        </authorList>
    </citation>
    <scope>NUCLEOTIDE SEQUENCE</scope>
    <source>
        <strain evidence="6">GMGI-L3</strain>
    </source>
</reference>
<keyword evidence="5" id="KW-0812">Transmembrane</keyword>
<proteinExistence type="inferred from homology"/>
<keyword evidence="3" id="KW-0496">Mitochondrion</keyword>
<sequence>MACDALLPSVDQLEYVLTVVGVLCVGKAALRGIWVIVIGVRAHFCSRLWDKRLVDVYGKWAVVTGSTDGIGKAYARELAKRGVNIVLISRNLDKLKNVAREIVEDYGVETDVIQVNFCDGLPIYDVIKKHLANKDIGILVNNVGMSLTCPMKFNQVTESSIWGHVNVNMASVPAMTHLLLPGMLTKGRGAVVNIASITAIYPAPLLGIYAASKSFVDSFSQGLEWECRGSGVTIQTLTPGLVTTNMTKFSSLLHKTNVFSPSPATFAYHAVNTLGYARRTTGYWAHGIQLFVLENFFNQWFYMHGCSLLMHYVAKNKKNK</sequence>
<dbReference type="PANTHER" id="PTHR44889:SF1">
    <property type="entry name" value="INACTIVE HYDROXYSTEROID DEHYDROGENASE-LIKE PROTEIN 1"/>
    <property type="match status" value="1"/>
</dbReference>
<organism evidence="6 7">
    <name type="scientific">Homarus americanus</name>
    <name type="common">American lobster</name>
    <dbReference type="NCBI Taxonomy" id="6706"/>
    <lineage>
        <taxon>Eukaryota</taxon>
        <taxon>Metazoa</taxon>
        <taxon>Ecdysozoa</taxon>
        <taxon>Arthropoda</taxon>
        <taxon>Crustacea</taxon>
        <taxon>Multicrustacea</taxon>
        <taxon>Malacostraca</taxon>
        <taxon>Eumalacostraca</taxon>
        <taxon>Eucarida</taxon>
        <taxon>Decapoda</taxon>
        <taxon>Pleocyemata</taxon>
        <taxon>Astacidea</taxon>
        <taxon>Nephropoidea</taxon>
        <taxon>Nephropidae</taxon>
        <taxon>Homarus</taxon>
    </lineage>
</organism>
<evidence type="ECO:0000256" key="3">
    <source>
        <dbReference type="ARBA" id="ARBA00023128"/>
    </source>
</evidence>
<keyword evidence="5" id="KW-0472">Membrane</keyword>
<keyword evidence="7" id="KW-1185">Reference proteome</keyword>
<dbReference type="OrthoDB" id="5545019at2759"/>
<dbReference type="InterPro" id="IPR052149">
    <property type="entry name" value="17-beta-HSD3-like"/>
</dbReference>
<dbReference type="GO" id="GO:0005739">
    <property type="term" value="C:mitochondrion"/>
    <property type="evidence" value="ECO:0007669"/>
    <property type="project" value="UniProtKB-SubCell"/>
</dbReference>
<dbReference type="AlphaFoldDB" id="A0A8J5MRD7"/>
<dbReference type="Pfam" id="PF00106">
    <property type="entry name" value="adh_short"/>
    <property type="match status" value="1"/>
</dbReference>
<comment type="subcellular location">
    <subcellularLocation>
        <location evidence="1">Mitochondrion</location>
    </subcellularLocation>
</comment>
<protein>
    <submittedName>
        <fullName evidence="6">Hydroxysteroid dehydrogenase-like protein 1-like 3</fullName>
    </submittedName>
</protein>
<evidence type="ECO:0000256" key="1">
    <source>
        <dbReference type="ARBA" id="ARBA00004173"/>
    </source>
</evidence>
<evidence type="ECO:0000313" key="6">
    <source>
        <dbReference type="EMBL" id="KAG7161168.1"/>
    </source>
</evidence>
<dbReference type="PIRSF" id="PIRSF000126">
    <property type="entry name" value="11-beta-HSD1"/>
    <property type="match status" value="1"/>
</dbReference>
<dbReference type="CDD" id="cd05356">
    <property type="entry name" value="17beta-HSD1_like_SDR_c"/>
    <property type="match status" value="1"/>
</dbReference>
<evidence type="ECO:0000313" key="7">
    <source>
        <dbReference type="Proteomes" id="UP000747542"/>
    </source>
</evidence>
<accession>A0A8J5MRD7</accession>
<evidence type="ECO:0000256" key="4">
    <source>
        <dbReference type="ARBA" id="ARBA00038261"/>
    </source>
</evidence>
<keyword evidence="5" id="KW-1133">Transmembrane helix</keyword>
<comment type="caution">
    <text evidence="6">The sequence shown here is derived from an EMBL/GenBank/DDBJ whole genome shotgun (WGS) entry which is preliminary data.</text>
</comment>
<dbReference type="FunFam" id="3.40.50.720:FF:000137">
    <property type="entry name" value="Hydroxysteroid (17-beta) dehydrogenase 3"/>
    <property type="match status" value="1"/>
</dbReference>
<name>A0A8J5MRD7_HOMAM</name>
<dbReference type="Proteomes" id="UP000747542">
    <property type="component" value="Unassembled WGS sequence"/>
</dbReference>
<evidence type="ECO:0000256" key="5">
    <source>
        <dbReference type="SAM" id="Phobius"/>
    </source>
</evidence>
<feature type="transmembrane region" description="Helical" evidence="5">
    <location>
        <begin position="15"/>
        <end position="42"/>
    </location>
</feature>
<keyword evidence="2" id="KW-0521">NADP</keyword>
<comment type="similarity">
    <text evidence="4">Belongs to the short-chain dehydrogenases/reductases (SDR) family. 17-beta-HSD 3 subfamily.</text>
</comment>